<dbReference type="Gene3D" id="1.10.10.60">
    <property type="entry name" value="Homeodomain-like"/>
    <property type="match status" value="1"/>
</dbReference>
<dbReference type="Pfam" id="PF12833">
    <property type="entry name" value="HTH_18"/>
    <property type="match status" value="1"/>
</dbReference>
<organism evidence="5 6">
    <name type="scientific">Aquimarina gracilis</name>
    <dbReference type="NCBI Taxonomy" id="874422"/>
    <lineage>
        <taxon>Bacteria</taxon>
        <taxon>Pseudomonadati</taxon>
        <taxon>Bacteroidota</taxon>
        <taxon>Flavobacteriia</taxon>
        <taxon>Flavobacteriales</taxon>
        <taxon>Flavobacteriaceae</taxon>
        <taxon>Aquimarina</taxon>
    </lineage>
</organism>
<dbReference type="Proteomes" id="UP001327027">
    <property type="component" value="Unassembled WGS sequence"/>
</dbReference>
<name>A0ABU5ZTG2_9FLAO</name>
<keyword evidence="2" id="KW-0238">DNA-binding</keyword>
<dbReference type="PANTHER" id="PTHR46796:SF13">
    <property type="entry name" value="HTH-TYPE TRANSCRIPTIONAL ACTIVATOR RHAS"/>
    <property type="match status" value="1"/>
</dbReference>
<dbReference type="SMART" id="SM00342">
    <property type="entry name" value="HTH_ARAC"/>
    <property type="match status" value="1"/>
</dbReference>
<dbReference type="PROSITE" id="PS01124">
    <property type="entry name" value="HTH_ARAC_FAMILY_2"/>
    <property type="match status" value="1"/>
</dbReference>
<evidence type="ECO:0000313" key="5">
    <source>
        <dbReference type="EMBL" id="MEB3345081.1"/>
    </source>
</evidence>
<protein>
    <submittedName>
        <fullName evidence="5">Helix-turn-helix domain-containing protein</fullName>
    </submittedName>
</protein>
<dbReference type="RefSeq" id="WP_324179115.1">
    <property type="nucleotide sequence ID" value="NZ_BAABAW010000008.1"/>
</dbReference>
<evidence type="ECO:0000256" key="2">
    <source>
        <dbReference type="ARBA" id="ARBA00023125"/>
    </source>
</evidence>
<feature type="domain" description="HTH araC/xylS-type" evidence="4">
    <location>
        <begin position="155"/>
        <end position="253"/>
    </location>
</feature>
<evidence type="ECO:0000259" key="4">
    <source>
        <dbReference type="PROSITE" id="PS01124"/>
    </source>
</evidence>
<gene>
    <name evidence="5" type="ORF">U6A24_06395</name>
</gene>
<dbReference type="InterPro" id="IPR018060">
    <property type="entry name" value="HTH_AraC"/>
</dbReference>
<dbReference type="PANTHER" id="PTHR46796">
    <property type="entry name" value="HTH-TYPE TRANSCRIPTIONAL ACTIVATOR RHAS-RELATED"/>
    <property type="match status" value="1"/>
</dbReference>
<keyword evidence="3" id="KW-0804">Transcription</keyword>
<reference evidence="5 6" key="1">
    <citation type="journal article" date="2013" name="Int. J. Syst. Evol. Microbiol.">
        <title>Aquimarina gracilis sp. nov., isolated from the gut microflora of a mussel, Mytilus coruscus, and emended description of Aquimarina spongiae.</title>
        <authorList>
            <person name="Park S.C."/>
            <person name="Choe H.N."/>
            <person name="Baik K.S."/>
            <person name="Seong C.N."/>
        </authorList>
    </citation>
    <scope>NUCLEOTIDE SEQUENCE [LARGE SCALE GENOMIC DNA]</scope>
    <source>
        <strain evidence="5 6">PSC32</strain>
    </source>
</reference>
<dbReference type="EMBL" id="JAYKLX010000003">
    <property type="protein sequence ID" value="MEB3345081.1"/>
    <property type="molecule type" value="Genomic_DNA"/>
</dbReference>
<proteinExistence type="predicted"/>
<evidence type="ECO:0000256" key="3">
    <source>
        <dbReference type="ARBA" id="ARBA00023163"/>
    </source>
</evidence>
<comment type="caution">
    <text evidence="5">The sequence shown here is derived from an EMBL/GenBank/DDBJ whole genome shotgun (WGS) entry which is preliminary data.</text>
</comment>
<dbReference type="InterPro" id="IPR050204">
    <property type="entry name" value="AraC_XylS_family_regulators"/>
</dbReference>
<sequence length="272" mass="31207">MRIIPLPLDKISNILIRNMWIIEETNGININVKAFPTGYPYINVISGTSFTIKNINNNVLETSSYLSGNALTPFELNMSVIKRALTIQLQPYAIPYLTGIPANEFSELRVPIHCFSKYLSERLEELINSDLNSELVLQKVLTILNQYKNEALVDKRVYVALNNILSNRGHISINAINSKINLTQRRLQQLFKMYLGMSAKSYTRIVRMQSHTFKLLNGEKLDTIVPDGYFDQSHFIHDLKKQTSMSPLEFHKFITSSEHHAAYYVSNLFYGV</sequence>
<evidence type="ECO:0000256" key="1">
    <source>
        <dbReference type="ARBA" id="ARBA00023015"/>
    </source>
</evidence>
<evidence type="ECO:0000313" key="6">
    <source>
        <dbReference type="Proteomes" id="UP001327027"/>
    </source>
</evidence>
<keyword evidence="1" id="KW-0805">Transcription regulation</keyword>
<keyword evidence="6" id="KW-1185">Reference proteome</keyword>
<accession>A0ABU5ZTG2</accession>